<accession>A0ABS8XCS7</accession>
<keyword evidence="4" id="KW-1185">Reference proteome</keyword>
<dbReference type="SUPFAM" id="SSF47616">
    <property type="entry name" value="GST C-terminal domain-like"/>
    <property type="match status" value="1"/>
</dbReference>
<dbReference type="Proteomes" id="UP001201463">
    <property type="component" value="Unassembled WGS sequence"/>
</dbReference>
<dbReference type="CDD" id="cd03047">
    <property type="entry name" value="GST_N_2"/>
    <property type="match status" value="1"/>
</dbReference>
<dbReference type="InterPro" id="IPR036249">
    <property type="entry name" value="Thioredoxin-like_sf"/>
</dbReference>
<dbReference type="Pfam" id="PF13410">
    <property type="entry name" value="GST_C_2"/>
    <property type="match status" value="1"/>
</dbReference>
<sequence>MPALRLLGRLTSINVRKAMWTAALLGLDIEREDWGAGFRSPQEPGYLAMNPNGLIPVLVDGDFTLWESNSICRYLAARCGDTALLPTELRARARVEQWMDWQAGELNNSWRVAFMALVRGQPAAPEAIAAGVAGWNRHMALLDGQLARTGAHVCGEAFTLADVVLGLSAQRWLNAPIERIELPAVQAWMQRLSQRPGFADYVGNGMP</sequence>
<feature type="domain" description="GST C-terminal" evidence="2">
    <location>
        <begin position="88"/>
        <end position="207"/>
    </location>
</feature>
<dbReference type="InterPro" id="IPR010987">
    <property type="entry name" value="Glutathione-S-Trfase_C-like"/>
</dbReference>
<dbReference type="Gene3D" id="3.40.30.10">
    <property type="entry name" value="Glutaredoxin"/>
    <property type="match status" value="1"/>
</dbReference>
<dbReference type="PANTHER" id="PTHR44051:SF19">
    <property type="entry name" value="DISULFIDE-BOND OXIDOREDUCTASE YFCG"/>
    <property type="match status" value="1"/>
</dbReference>
<evidence type="ECO:0000313" key="3">
    <source>
        <dbReference type="EMBL" id="MCE4537202.1"/>
    </source>
</evidence>
<evidence type="ECO:0000259" key="2">
    <source>
        <dbReference type="PROSITE" id="PS50405"/>
    </source>
</evidence>
<dbReference type="Pfam" id="PF02798">
    <property type="entry name" value="GST_N"/>
    <property type="match status" value="1"/>
</dbReference>
<protein>
    <submittedName>
        <fullName evidence="3">Glutathione S-transferase</fullName>
    </submittedName>
</protein>
<dbReference type="PANTHER" id="PTHR44051">
    <property type="entry name" value="GLUTATHIONE S-TRANSFERASE-RELATED"/>
    <property type="match status" value="1"/>
</dbReference>
<reference evidence="3 4" key="1">
    <citation type="submission" date="2021-12" db="EMBL/GenBank/DDBJ databases">
        <title>Genome seq of p7.</title>
        <authorList>
            <person name="Seo T."/>
        </authorList>
    </citation>
    <scope>NUCLEOTIDE SEQUENCE [LARGE SCALE GENOMIC DNA]</scope>
    <source>
        <strain evidence="3 4">P7</strain>
    </source>
</reference>
<organism evidence="3 4">
    <name type="scientific">Pelomonas caseinilytica</name>
    <dbReference type="NCBI Taxonomy" id="2906763"/>
    <lineage>
        <taxon>Bacteria</taxon>
        <taxon>Pseudomonadati</taxon>
        <taxon>Pseudomonadota</taxon>
        <taxon>Betaproteobacteria</taxon>
        <taxon>Burkholderiales</taxon>
        <taxon>Sphaerotilaceae</taxon>
        <taxon>Roseateles</taxon>
    </lineage>
</organism>
<feature type="domain" description="GST N-terminal" evidence="1">
    <location>
        <begin position="2"/>
        <end position="83"/>
    </location>
</feature>
<dbReference type="SFLD" id="SFLDS00019">
    <property type="entry name" value="Glutathione_Transferase_(cytos"/>
    <property type="match status" value="1"/>
</dbReference>
<gene>
    <name evidence="3" type="ORF">LXT12_08055</name>
</gene>
<evidence type="ECO:0000259" key="1">
    <source>
        <dbReference type="PROSITE" id="PS50404"/>
    </source>
</evidence>
<evidence type="ECO:0000313" key="4">
    <source>
        <dbReference type="Proteomes" id="UP001201463"/>
    </source>
</evidence>
<dbReference type="InterPro" id="IPR040079">
    <property type="entry name" value="Glutathione_S-Trfase"/>
</dbReference>
<dbReference type="SFLD" id="SFLDG00358">
    <property type="entry name" value="Main_(cytGST)"/>
    <property type="match status" value="1"/>
</dbReference>
<dbReference type="EMBL" id="JAJTWT010000003">
    <property type="protein sequence ID" value="MCE4537202.1"/>
    <property type="molecule type" value="Genomic_DNA"/>
</dbReference>
<dbReference type="SUPFAM" id="SSF52833">
    <property type="entry name" value="Thioredoxin-like"/>
    <property type="match status" value="1"/>
</dbReference>
<name>A0ABS8XCS7_9BURK</name>
<dbReference type="PROSITE" id="PS50404">
    <property type="entry name" value="GST_NTER"/>
    <property type="match status" value="1"/>
</dbReference>
<comment type="caution">
    <text evidence="3">The sequence shown here is derived from an EMBL/GenBank/DDBJ whole genome shotgun (WGS) entry which is preliminary data.</text>
</comment>
<dbReference type="SFLD" id="SFLDG01150">
    <property type="entry name" value="Main.1:_Beta-like"/>
    <property type="match status" value="1"/>
</dbReference>
<dbReference type="InterPro" id="IPR036282">
    <property type="entry name" value="Glutathione-S-Trfase_C_sf"/>
</dbReference>
<dbReference type="PROSITE" id="PS50405">
    <property type="entry name" value="GST_CTER"/>
    <property type="match status" value="1"/>
</dbReference>
<dbReference type="InterPro" id="IPR004045">
    <property type="entry name" value="Glutathione_S-Trfase_N"/>
</dbReference>
<proteinExistence type="predicted"/>
<dbReference type="RefSeq" id="WP_233390994.1">
    <property type="nucleotide sequence ID" value="NZ_JAJTWT010000003.1"/>
</dbReference>
<dbReference type="Gene3D" id="1.20.1050.10">
    <property type="match status" value="1"/>
</dbReference>